<dbReference type="EMBL" id="BKCJ010010603">
    <property type="protein sequence ID" value="GEU92324.1"/>
    <property type="molecule type" value="Genomic_DNA"/>
</dbReference>
<reference evidence="6" key="1">
    <citation type="journal article" date="2019" name="Sci. Rep.">
        <title>Draft genome of Tanacetum cinerariifolium, the natural source of mosquito coil.</title>
        <authorList>
            <person name="Yamashiro T."/>
            <person name="Shiraishi A."/>
            <person name="Satake H."/>
            <person name="Nakayama K."/>
        </authorList>
    </citation>
    <scope>NUCLEOTIDE SEQUENCE</scope>
</reference>
<sequence>MQRKKNDVKARTTLLLSLPDEHQLQFKIEQDGLNQKFFTSLAPECLMHTIVWRNRSDLDTMSLDNLYNHLKVYESEVQKKSEPNSQNMAFISSAKHSSRNEDGNSASVPTASTNVPTASASVATISQDTACAYITSQSSEEDHALVADEIIPTEFALMANTSAESKQEKEGVDGKLAGLLTASKDLDNLIESQRSDKNKEGLGYIVVPPPPAQLYLSPKKDLSWTGLPECADDTVIDYSWPSPTVKGSSQNKINDKGYWDSGCSKHMTGNISYLSDYEPFDGGYVSFGQAGCKITGKWTIKTGKLEFENVYFVKDLKRLGHLNFKTMNELVRHNLVRGLPTKCFENDHTCTTCLKGKQHKASYNLGKFEEKGDECYFIGYSMSSKAFKVFNKRTRRVEENLHAEFLENKAIEKGSSPNWLFDIDSLTKSMNYVKPQDHCITEVPEGSGNPNPTASTSNPPSDQMETLTVETPIPTVSSPVPTTYSTDSQKPLNESNGGEAHIINMETAITASPTPTLKIHKDHPKSQIIGPVDTLIQTRNKSKEVGEQSFIAIIHQKTDPALLQFYLFSCFLSQVEPKKISNSLQDPSWVEAMQEELLQFKIQNVWTLVDCRIGEEGIDYDEVFAPVARIEAIGLFLAYASFMGFTVYQMDVKSAFLYGTIDEEVYLKGHPKLGLWYPKESPFDLVAYSDSNYGGATQDRKSTTGGCQFLGRRLISWQCKKQTIVATSTTEAECFAAASCCGQVLWIQNQLLDYGFSMPCEALSKEFSTSILRLSDSEQRTHKFMHVYLTFAKKGEHNVDFHPMMEFIEASPLRQNLKLRDEKGISSLPDAELFENLTLMGYNISPNQKFTFQKDELASPQRDVSQGEACPTDSGFIADQDRETIAKSSTLPYDSVPRVTSPAAVEGCMQQTIPELMALCTNLQMQLSELTDKFQAQEVEINRLKARVKLLEEREGLASKSFRDDAPIKGRSMDEGEAATNDTEEMATVLTSMDAATVLASGVVDVLTGSGSIPTASTPAKVDVPTGSDVVPTASQVFATATVVTPVTRRKGKEVMVESETLKKQKVQEQIDAQSMMDSLDSNNETIAKYLQEYHQFSSELPIERRVELISYLVKYQDNYTRIYKFQSQQRKPWTKKQKRDYYMAMEDFIPMGSKEEAEKIKRKGLNLEQESTKKQKTLDKVLEEAMSPEEVTEDKVKEMMQLVPIEEVYAEALQVKHPIIDWKVYTEGQRSYWKITRLGGSSASYQFFVDLLKHLDREDLNQLWRLVKETLSNRPPISDKEMELWVELNRMYEPDKEDQLWTHIQNFMHAPVD</sequence>
<dbReference type="InterPro" id="IPR013103">
    <property type="entry name" value="RVT_2"/>
</dbReference>
<feature type="region of interest" description="Disordered" evidence="2">
    <location>
        <begin position="93"/>
        <end position="115"/>
    </location>
</feature>
<feature type="domain" description="Reverse transcriptase Ty1/copia-type" evidence="3">
    <location>
        <begin position="616"/>
        <end position="670"/>
    </location>
</feature>
<feature type="compositionally biased region" description="Low complexity" evidence="2">
    <location>
        <begin position="468"/>
        <end position="488"/>
    </location>
</feature>
<evidence type="ECO:0000259" key="3">
    <source>
        <dbReference type="Pfam" id="PF07727"/>
    </source>
</evidence>
<evidence type="ECO:0000313" key="6">
    <source>
        <dbReference type="EMBL" id="GEU92324.1"/>
    </source>
</evidence>
<dbReference type="InterPro" id="IPR057670">
    <property type="entry name" value="SH3_retrovirus"/>
</dbReference>
<feature type="domain" description="Retroviral polymerase SH3-like" evidence="5">
    <location>
        <begin position="362"/>
        <end position="413"/>
    </location>
</feature>
<dbReference type="PANTHER" id="PTHR11439:SF495">
    <property type="entry name" value="REVERSE TRANSCRIPTASE, RNA-DEPENDENT DNA POLYMERASE-RELATED"/>
    <property type="match status" value="1"/>
</dbReference>
<comment type="caution">
    <text evidence="6">The sequence shown here is derived from an EMBL/GenBank/DDBJ whole genome shotgun (WGS) entry which is preliminary data.</text>
</comment>
<dbReference type="CDD" id="cd09272">
    <property type="entry name" value="RNase_HI_RT_Ty1"/>
    <property type="match status" value="1"/>
</dbReference>
<keyword evidence="1" id="KW-0175">Coiled coil</keyword>
<gene>
    <name evidence="6" type="ORF">Tci_064302</name>
</gene>
<dbReference type="PANTHER" id="PTHR11439">
    <property type="entry name" value="GAG-POL-RELATED RETROTRANSPOSON"/>
    <property type="match status" value="1"/>
</dbReference>
<evidence type="ECO:0000256" key="2">
    <source>
        <dbReference type="SAM" id="MobiDB-lite"/>
    </source>
</evidence>
<evidence type="ECO:0000259" key="5">
    <source>
        <dbReference type="Pfam" id="PF25597"/>
    </source>
</evidence>
<evidence type="ECO:0000259" key="4">
    <source>
        <dbReference type="Pfam" id="PF13976"/>
    </source>
</evidence>
<feature type="compositionally biased region" description="Polar residues" evidence="2">
    <location>
        <begin position="103"/>
        <end position="115"/>
    </location>
</feature>
<dbReference type="Pfam" id="PF13976">
    <property type="entry name" value="gag_pre-integrs"/>
    <property type="match status" value="1"/>
</dbReference>
<protein>
    <submittedName>
        <fullName evidence="6">Putative ribonuclease H-like domain-containing protein</fullName>
    </submittedName>
</protein>
<name>A0A6L2P636_TANCI</name>
<feature type="domain" description="GAG-pre-integrase" evidence="4">
    <location>
        <begin position="317"/>
        <end position="358"/>
    </location>
</feature>
<evidence type="ECO:0000256" key="1">
    <source>
        <dbReference type="SAM" id="Coils"/>
    </source>
</evidence>
<dbReference type="Pfam" id="PF07727">
    <property type="entry name" value="RVT_2"/>
    <property type="match status" value="1"/>
</dbReference>
<feature type="compositionally biased region" description="Low complexity" evidence="2">
    <location>
        <begin position="447"/>
        <end position="461"/>
    </location>
</feature>
<dbReference type="Pfam" id="PF25597">
    <property type="entry name" value="SH3_retrovirus"/>
    <property type="match status" value="1"/>
</dbReference>
<dbReference type="InterPro" id="IPR025724">
    <property type="entry name" value="GAG-pre-integrase_dom"/>
</dbReference>
<feature type="region of interest" description="Disordered" evidence="2">
    <location>
        <begin position="440"/>
        <end position="497"/>
    </location>
</feature>
<organism evidence="6">
    <name type="scientific">Tanacetum cinerariifolium</name>
    <name type="common">Dalmatian daisy</name>
    <name type="synonym">Chrysanthemum cinerariifolium</name>
    <dbReference type="NCBI Taxonomy" id="118510"/>
    <lineage>
        <taxon>Eukaryota</taxon>
        <taxon>Viridiplantae</taxon>
        <taxon>Streptophyta</taxon>
        <taxon>Embryophyta</taxon>
        <taxon>Tracheophyta</taxon>
        <taxon>Spermatophyta</taxon>
        <taxon>Magnoliopsida</taxon>
        <taxon>eudicotyledons</taxon>
        <taxon>Gunneridae</taxon>
        <taxon>Pentapetalae</taxon>
        <taxon>asterids</taxon>
        <taxon>campanulids</taxon>
        <taxon>Asterales</taxon>
        <taxon>Asteraceae</taxon>
        <taxon>Asteroideae</taxon>
        <taxon>Anthemideae</taxon>
        <taxon>Anthemidinae</taxon>
        <taxon>Tanacetum</taxon>
    </lineage>
</organism>
<proteinExistence type="predicted"/>
<feature type="coiled-coil region" evidence="1">
    <location>
        <begin position="920"/>
        <end position="954"/>
    </location>
</feature>
<accession>A0A6L2P636</accession>